<dbReference type="PANTHER" id="PTHR23028">
    <property type="entry name" value="ACETYLTRANSFERASE"/>
    <property type="match status" value="1"/>
</dbReference>
<evidence type="ECO:0000259" key="2">
    <source>
        <dbReference type="Pfam" id="PF01757"/>
    </source>
</evidence>
<dbReference type="GO" id="GO:0016020">
    <property type="term" value="C:membrane"/>
    <property type="evidence" value="ECO:0007669"/>
    <property type="project" value="TreeGrafter"/>
</dbReference>
<gene>
    <name evidence="3" type="ORF">MGA5115_03458</name>
    <name evidence="4" type="ORF">MGA5116_03319</name>
</gene>
<feature type="transmembrane region" description="Helical" evidence="1">
    <location>
        <begin position="250"/>
        <end position="268"/>
    </location>
</feature>
<feature type="transmembrane region" description="Helical" evidence="1">
    <location>
        <begin position="57"/>
        <end position="78"/>
    </location>
</feature>
<keyword evidence="3" id="KW-0808">Transferase</keyword>
<dbReference type="GO" id="GO:0016747">
    <property type="term" value="F:acyltransferase activity, transferring groups other than amino-acyl groups"/>
    <property type="evidence" value="ECO:0007669"/>
    <property type="project" value="InterPro"/>
</dbReference>
<dbReference type="RefSeq" id="WP_067038538.1">
    <property type="nucleotide sequence ID" value="NZ_FLRA01000033.1"/>
</dbReference>
<evidence type="ECO:0000256" key="1">
    <source>
        <dbReference type="SAM" id="Phobius"/>
    </source>
</evidence>
<evidence type="ECO:0000313" key="4">
    <source>
        <dbReference type="EMBL" id="SBT22695.1"/>
    </source>
</evidence>
<feature type="transmembrane region" description="Helical" evidence="1">
    <location>
        <begin position="331"/>
        <end position="352"/>
    </location>
</feature>
<evidence type="ECO:0000313" key="3">
    <source>
        <dbReference type="EMBL" id="SBT19296.1"/>
    </source>
</evidence>
<keyword evidence="3" id="KW-0012">Acyltransferase</keyword>
<protein>
    <submittedName>
        <fullName evidence="3">Acyltransferase family protein</fullName>
    </submittedName>
</protein>
<feature type="transmembrane region" description="Helical" evidence="1">
    <location>
        <begin position="200"/>
        <end position="221"/>
    </location>
</feature>
<dbReference type="PANTHER" id="PTHR23028:SF53">
    <property type="entry name" value="ACYL_TRANSF_3 DOMAIN-CONTAINING PROTEIN"/>
    <property type="match status" value="1"/>
</dbReference>
<dbReference type="OrthoDB" id="9767863at2"/>
<feature type="transmembrane region" description="Helical" evidence="1">
    <location>
        <begin position="26"/>
        <end position="45"/>
    </location>
</feature>
<reference evidence="3 6" key="1">
    <citation type="submission" date="2016-06" db="EMBL/GenBank/DDBJ databases">
        <authorList>
            <person name="Kjaerup R.B."/>
            <person name="Dalgaard T.S."/>
            <person name="Juul-Madsen H.R."/>
        </authorList>
    </citation>
    <scope>NUCLEOTIDE SEQUENCE [LARGE SCALE GENOMIC DNA]</scope>
    <source>
        <strain evidence="3 6">CECT 5115</strain>
    </source>
</reference>
<dbReference type="EMBL" id="FLRA01000033">
    <property type="protein sequence ID" value="SBT19296.1"/>
    <property type="molecule type" value="Genomic_DNA"/>
</dbReference>
<dbReference type="Pfam" id="PF01757">
    <property type="entry name" value="Acyl_transf_3"/>
    <property type="match status" value="1"/>
</dbReference>
<reference evidence="4 5" key="2">
    <citation type="submission" date="2016-06" db="EMBL/GenBank/DDBJ databases">
        <authorList>
            <person name="Rodrigo-Torres L."/>
            <person name="Arahal D.R."/>
        </authorList>
    </citation>
    <scope>NUCLEOTIDE SEQUENCE [LARGE SCALE GENOMIC DNA]</scope>
    <source>
        <strain evidence="4 5">CECT 5116</strain>
    </source>
</reference>
<accession>A0A1C3JW46</accession>
<dbReference type="InterPro" id="IPR002656">
    <property type="entry name" value="Acyl_transf_3_dom"/>
</dbReference>
<dbReference type="Proteomes" id="UP000092871">
    <property type="component" value="Unassembled WGS sequence"/>
</dbReference>
<dbReference type="AlphaFoldDB" id="A0A1C3JW46"/>
<dbReference type="Proteomes" id="UP000092840">
    <property type="component" value="Unassembled WGS sequence"/>
</dbReference>
<proteinExistence type="predicted"/>
<name>A0A1C3JW46_9GAMM</name>
<keyword evidence="1" id="KW-0812">Transmembrane</keyword>
<evidence type="ECO:0000313" key="5">
    <source>
        <dbReference type="Proteomes" id="UP000092840"/>
    </source>
</evidence>
<evidence type="ECO:0000313" key="6">
    <source>
        <dbReference type="Proteomes" id="UP000092871"/>
    </source>
</evidence>
<feature type="transmembrane region" description="Helical" evidence="1">
    <location>
        <begin position="274"/>
        <end position="294"/>
    </location>
</feature>
<organism evidence="3 6">
    <name type="scientific">Marinomonas gallaica</name>
    <dbReference type="NCBI Taxonomy" id="1806667"/>
    <lineage>
        <taxon>Bacteria</taxon>
        <taxon>Pseudomonadati</taxon>
        <taxon>Pseudomonadota</taxon>
        <taxon>Gammaproteobacteria</taxon>
        <taxon>Oceanospirillales</taxon>
        <taxon>Oceanospirillaceae</taxon>
        <taxon>Marinomonas</taxon>
    </lineage>
</organism>
<feature type="transmembrane region" description="Helical" evidence="1">
    <location>
        <begin position="306"/>
        <end position="325"/>
    </location>
</feature>
<feature type="domain" description="Acyltransferase 3" evidence="2">
    <location>
        <begin position="22"/>
        <end position="348"/>
    </location>
</feature>
<feature type="transmembrane region" description="Helical" evidence="1">
    <location>
        <begin position="174"/>
        <end position="191"/>
    </location>
</feature>
<sequence length="373" mass="42436">MKTFICRQSSLTVNSVCHNKDNNFNLIRILCAWGVLAVHSFALAANKPEITDPLMAFFGVGFGTFFVTVFFAISGFLICRSLDRSQDLKQYAVARIKRLFPGLICALILTTFILGPLLTTLSPKAYFQHPETWTYLLNINLLNIHTVFNLPGVFSNTPYPNTVNGSIWTLPFETWMYVMTAAFFCCQWMFIARLPASQKWLGPVTTVLVSLLFCVAGTYFTDQKQQQHYDILIFICTFFIAASVYKYRQCVPLSWPLMAILLAFTPWLSNTVLAPIYVGLSITYSTLILAYRLSGCVRRYNMVGDYSYGLYIYAFPVQQTLAYLLPDINVAEMIVLTTLLTLPLAILSWHFIEKPSISYRRHQAAASQNQRKH</sequence>
<feature type="transmembrane region" description="Helical" evidence="1">
    <location>
        <begin position="227"/>
        <end position="245"/>
    </location>
</feature>
<dbReference type="InterPro" id="IPR050879">
    <property type="entry name" value="Acyltransferase_3"/>
</dbReference>
<keyword evidence="1" id="KW-1133">Transmembrane helix</keyword>
<dbReference type="GO" id="GO:0000271">
    <property type="term" value="P:polysaccharide biosynthetic process"/>
    <property type="evidence" value="ECO:0007669"/>
    <property type="project" value="TreeGrafter"/>
</dbReference>
<keyword evidence="5" id="KW-1185">Reference proteome</keyword>
<dbReference type="EMBL" id="FLRB01000028">
    <property type="protein sequence ID" value="SBT22695.1"/>
    <property type="molecule type" value="Genomic_DNA"/>
</dbReference>
<feature type="transmembrane region" description="Helical" evidence="1">
    <location>
        <begin position="99"/>
        <end position="118"/>
    </location>
</feature>
<keyword evidence="1" id="KW-0472">Membrane</keyword>